<evidence type="ECO:0000256" key="3">
    <source>
        <dbReference type="ARBA" id="ARBA00022989"/>
    </source>
</evidence>
<dbReference type="GO" id="GO:0005794">
    <property type="term" value="C:Golgi apparatus"/>
    <property type="evidence" value="ECO:0007669"/>
    <property type="project" value="TreeGrafter"/>
</dbReference>
<dbReference type="InterPro" id="IPR019325">
    <property type="entry name" value="NEDD4/Bsd2"/>
</dbReference>
<proteinExistence type="predicted"/>
<dbReference type="OrthoDB" id="10003116at2759"/>
<feature type="compositionally biased region" description="Basic and acidic residues" evidence="5">
    <location>
        <begin position="8"/>
        <end position="17"/>
    </location>
</feature>
<reference evidence="7 8" key="1">
    <citation type="submission" date="2020-12" db="EMBL/GenBank/DDBJ databases">
        <title>Metabolic potential, ecology and presence of endohyphal bacteria is reflected in genomic diversity of Mucoromycotina.</title>
        <authorList>
            <person name="Muszewska A."/>
            <person name="Okrasinska A."/>
            <person name="Steczkiewicz K."/>
            <person name="Drgas O."/>
            <person name="Orlowska M."/>
            <person name="Perlinska-Lenart U."/>
            <person name="Aleksandrzak-Piekarczyk T."/>
            <person name="Szatraj K."/>
            <person name="Zielenkiewicz U."/>
            <person name="Pilsyk S."/>
            <person name="Malc E."/>
            <person name="Mieczkowski P."/>
            <person name="Kruszewska J.S."/>
            <person name="Biernat P."/>
            <person name="Pawlowska J."/>
        </authorList>
    </citation>
    <scope>NUCLEOTIDE SEQUENCE [LARGE SCALE GENOMIC DNA]</scope>
    <source>
        <strain evidence="7 8">CBS 142.35</strain>
    </source>
</reference>
<dbReference type="GO" id="GO:0005783">
    <property type="term" value="C:endoplasmic reticulum"/>
    <property type="evidence" value="ECO:0007669"/>
    <property type="project" value="TreeGrafter"/>
</dbReference>
<dbReference type="GO" id="GO:0048471">
    <property type="term" value="C:perinuclear region of cytoplasm"/>
    <property type="evidence" value="ECO:0007669"/>
    <property type="project" value="TreeGrafter"/>
</dbReference>
<feature type="transmembrane region" description="Helical" evidence="6">
    <location>
        <begin position="188"/>
        <end position="209"/>
    </location>
</feature>
<evidence type="ECO:0000256" key="6">
    <source>
        <dbReference type="SAM" id="Phobius"/>
    </source>
</evidence>
<dbReference type="Proteomes" id="UP000646827">
    <property type="component" value="Unassembled WGS sequence"/>
</dbReference>
<dbReference type="AlphaFoldDB" id="A0A8H7S3F5"/>
<keyword evidence="8" id="KW-1185">Reference proteome</keyword>
<dbReference type="GO" id="GO:0007034">
    <property type="term" value="P:vacuolar transport"/>
    <property type="evidence" value="ECO:0007669"/>
    <property type="project" value="InterPro"/>
</dbReference>
<sequence>VPTADDPLEAHLVDNRSSEISLLSQQQPQQHEQHQLSPGYTEQQLHPISRPPTANRQRADLEDTFGESLDDESDEEDNDNSNGESRRLLNVSPQVPVGSYPSSSSVNNSSANSSSRPAILPVTNDGVFSNMSAKPDRDGNKLDETPPAYEEAVADATPPYWQTTIIAPPGMGDIILVESMPVGNLFNFAWNLLVSASFQFVGFMLTYLLHTSHAAKQGSRAGLGITFVQYGFYIRSRGSLDDFELADDGSDSNSSDTSEQDSTNADIIAYILMLLGWFIIIRAIGDYIRARKMENIIAQEPSPENIV</sequence>
<evidence type="ECO:0000256" key="4">
    <source>
        <dbReference type="ARBA" id="ARBA00023136"/>
    </source>
</evidence>
<name>A0A8H7S3F5_9FUNG</name>
<feature type="compositionally biased region" description="Low complexity" evidence="5">
    <location>
        <begin position="91"/>
        <end position="115"/>
    </location>
</feature>
<protein>
    <recommendedName>
        <fullName evidence="9">Metal homeostatis protein bsd2</fullName>
    </recommendedName>
</protein>
<feature type="non-terminal residue" evidence="7">
    <location>
        <position position="1"/>
    </location>
</feature>
<feature type="compositionally biased region" description="Acidic residues" evidence="5">
    <location>
        <begin position="62"/>
        <end position="79"/>
    </location>
</feature>
<dbReference type="GO" id="GO:0016020">
    <property type="term" value="C:membrane"/>
    <property type="evidence" value="ECO:0007669"/>
    <property type="project" value="UniProtKB-SubCell"/>
</dbReference>
<keyword evidence="2 6" id="KW-0812">Transmembrane</keyword>
<evidence type="ECO:0000313" key="8">
    <source>
        <dbReference type="Proteomes" id="UP000646827"/>
    </source>
</evidence>
<dbReference type="GO" id="GO:0006511">
    <property type="term" value="P:ubiquitin-dependent protein catabolic process"/>
    <property type="evidence" value="ECO:0007669"/>
    <property type="project" value="TreeGrafter"/>
</dbReference>
<comment type="subcellular location">
    <subcellularLocation>
        <location evidence="1">Membrane</location>
        <topology evidence="1">Multi-pass membrane protein</topology>
    </subcellularLocation>
</comment>
<feature type="transmembrane region" description="Helical" evidence="6">
    <location>
        <begin position="267"/>
        <end position="285"/>
    </location>
</feature>
<dbReference type="GO" id="GO:0031398">
    <property type="term" value="P:positive regulation of protein ubiquitination"/>
    <property type="evidence" value="ECO:0007669"/>
    <property type="project" value="TreeGrafter"/>
</dbReference>
<accession>A0A8H7S3F5</accession>
<feature type="region of interest" description="Disordered" evidence="5">
    <location>
        <begin position="1"/>
        <end position="145"/>
    </location>
</feature>
<feature type="compositionally biased region" description="Basic and acidic residues" evidence="5">
    <location>
        <begin position="134"/>
        <end position="144"/>
    </location>
</feature>
<dbReference type="GO" id="GO:0030001">
    <property type="term" value="P:metal ion transport"/>
    <property type="evidence" value="ECO:0007669"/>
    <property type="project" value="InterPro"/>
</dbReference>
<evidence type="ECO:0008006" key="9">
    <source>
        <dbReference type="Google" id="ProtNLM"/>
    </source>
</evidence>
<dbReference type="PANTHER" id="PTHR13396">
    <property type="entry name" value="NEDD4 FAMILY INTERACTING PROTEIN 1/2"/>
    <property type="match status" value="1"/>
</dbReference>
<evidence type="ECO:0000256" key="2">
    <source>
        <dbReference type="ARBA" id="ARBA00022692"/>
    </source>
</evidence>
<evidence type="ECO:0000256" key="5">
    <source>
        <dbReference type="SAM" id="MobiDB-lite"/>
    </source>
</evidence>
<keyword evidence="3 6" id="KW-1133">Transmembrane helix</keyword>
<organism evidence="7 8">
    <name type="scientific">Circinella minor</name>
    <dbReference type="NCBI Taxonomy" id="1195481"/>
    <lineage>
        <taxon>Eukaryota</taxon>
        <taxon>Fungi</taxon>
        <taxon>Fungi incertae sedis</taxon>
        <taxon>Mucoromycota</taxon>
        <taxon>Mucoromycotina</taxon>
        <taxon>Mucoromycetes</taxon>
        <taxon>Mucorales</taxon>
        <taxon>Lichtheimiaceae</taxon>
        <taxon>Circinella</taxon>
    </lineage>
</organism>
<dbReference type="EMBL" id="JAEPRB010000120">
    <property type="protein sequence ID" value="KAG2221052.1"/>
    <property type="molecule type" value="Genomic_DNA"/>
</dbReference>
<comment type="caution">
    <text evidence="7">The sequence shown here is derived from an EMBL/GenBank/DDBJ whole genome shotgun (WGS) entry which is preliminary data.</text>
</comment>
<dbReference type="CDD" id="cd22212">
    <property type="entry name" value="NDFIP-like"/>
    <property type="match status" value="1"/>
</dbReference>
<keyword evidence="4 6" id="KW-0472">Membrane</keyword>
<feature type="compositionally biased region" description="Polar residues" evidence="5">
    <location>
        <begin position="40"/>
        <end position="56"/>
    </location>
</feature>
<evidence type="ECO:0000313" key="7">
    <source>
        <dbReference type="EMBL" id="KAG2221052.1"/>
    </source>
</evidence>
<feature type="compositionally biased region" description="Low complexity" evidence="5">
    <location>
        <begin position="18"/>
        <end position="38"/>
    </location>
</feature>
<evidence type="ECO:0000256" key="1">
    <source>
        <dbReference type="ARBA" id="ARBA00004141"/>
    </source>
</evidence>
<dbReference type="Pfam" id="PF10176">
    <property type="entry name" value="NEDD4_Bsd2"/>
    <property type="match status" value="1"/>
</dbReference>
<dbReference type="PANTHER" id="PTHR13396:SF5">
    <property type="entry name" value="NEDD4 FAMILY INTERACTING PROTEIN"/>
    <property type="match status" value="1"/>
</dbReference>
<gene>
    <name evidence="7" type="ORF">INT45_009710</name>
</gene>